<evidence type="ECO:0000313" key="2">
    <source>
        <dbReference type="EMBL" id="SEP14653.1"/>
    </source>
</evidence>
<evidence type="ECO:0000313" key="3">
    <source>
        <dbReference type="Proteomes" id="UP000198809"/>
    </source>
</evidence>
<reference evidence="2 3" key="1">
    <citation type="submission" date="2016-10" db="EMBL/GenBank/DDBJ databases">
        <authorList>
            <person name="de Groot N.N."/>
        </authorList>
    </citation>
    <scope>NUCLEOTIDE SEQUENCE [LARGE SCALE GENOMIC DNA]</scope>
    <source>
        <strain evidence="2 3">CGMCC 1.10238</strain>
    </source>
</reference>
<keyword evidence="1" id="KW-0472">Membrane</keyword>
<accession>A0A1H8VH74</accession>
<evidence type="ECO:0000256" key="1">
    <source>
        <dbReference type="SAM" id="Phobius"/>
    </source>
</evidence>
<dbReference type="EMBL" id="FODH01000024">
    <property type="protein sequence ID" value="SEP14653.1"/>
    <property type="molecule type" value="Genomic_DNA"/>
</dbReference>
<proteinExistence type="predicted"/>
<gene>
    <name evidence="2" type="ORF">SAMN04487895_12424</name>
</gene>
<dbReference type="AlphaFoldDB" id="A0A1H8VH74"/>
<organism evidence="2 3">
    <name type="scientific">Paenibacillus sophorae</name>
    <dbReference type="NCBI Taxonomy" id="1333845"/>
    <lineage>
        <taxon>Bacteria</taxon>
        <taxon>Bacillati</taxon>
        <taxon>Bacillota</taxon>
        <taxon>Bacilli</taxon>
        <taxon>Bacillales</taxon>
        <taxon>Paenibacillaceae</taxon>
        <taxon>Paenibacillus</taxon>
    </lineage>
</organism>
<feature type="transmembrane region" description="Helical" evidence="1">
    <location>
        <begin position="50"/>
        <end position="70"/>
    </location>
</feature>
<name>A0A1H8VH74_9BACL</name>
<dbReference type="Proteomes" id="UP000198809">
    <property type="component" value="Unassembled WGS sequence"/>
</dbReference>
<dbReference type="STRING" id="1333845.SAMN04487895_12424"/>
<keyword evidence="1" id="KW-1133">Transmembrane helix</keyword>
<protein>
    <submittedName>
        <fullName evidence="2">Uncharacterized protein</fullName>
    </submittedName>
</protein>
<feature type="transmembrane region" description="Helical" evidence="1">
    <location>
        <begin position="317"/>
        <end position="338"/>
    </location>
</feature>
<sequence>MRFNYLEKHAFLIVSSYFPQSELVFLSYNIDIDVLFIKGGENVLKAIRNIIGFVLIIIILSGLGYIGWFVSKSGLISWNNFGASANETSTHSGHSAMQQPETTSSMNVNPTNALQEKVSSANQTVKQMSDLMSEYPYAIPASAATYGNGESGGAGSQAGVQHPVRVQNDQRGIYILSESVYLLNQLDQMLKSQTGLTESASPTYQTYVNRYNLLVQSRTTLNSVYLKLNDAKDLFLSNVSGAPAAAYSGLGDIQKANKAIYQMAQTVMEMDSLNRWVDNEIEQTVVQARNLSATEASNTVSESQSNRFSIRGIQIPGLMTTIAVLFIILLAVGLIGIIRSLVVSRPEPANTEENI</sequence>
<keyword evidence="1" id="KW-0812">Transmembrane</keyword>